<sequence length="573" mass="63404">MAKRMRFSKSSEYQPLDIHDHQVDHSRWELCRAGKLWNVRRTESTEWGSPHAAAVRALVETEVTETNIDLLRTFHPAFSSSEGDLVKLLCRPDDSRAWVVFDATEPIPYTRVGGLPIHSMPTFENYPIGVLIPGGWARRDLFHHSINPRRLLSNEDLDRFRLMYPRACGARVLLSGVIQVLYPTRQAMNSDLKEYVSYKAAGIQVYFDIMDCQPSQTSIEVGQSIIADPISPKSTSCIGLRVILPDNSPAITTVTHGFVRCPGVAGFVGRTVDYLWTIKDALTRFQTVSRTRFSLPYVGPQQTPTSNTSLGKKVWLCGNAKLLGTISATFDSPSNCNPYPAGYSHDLSFISAASDRKEDQLPRVDSPAGLPKVDGWARVTEALEGKPLFITSTVAYSERDTIHGEVLDEGTRNLLQNHTKEVAAEGTQYSWDRDTLSQSVALLWRVVPDPKTVAAATTKSLKQDLDNYDRSVTGHSGSVVCLGKPTDKTVKALVFQNFQTWLSAGETTTIAGGKTFSKLVGLKGGFVLPTFLYDKCTLDHNICGLLNTEKRFATLPTHRQSTSSGRRSFSAVV</sequence>
<evidence type="ECO:0000313" key="2">
    <source>
        <dbReference type="Proteomes" id="UP000241818"/>
    </source>
</evidence>
<accession>A0A2T3AW01</accession>
<dbReference type="Proteomes" id="UP000241818">
    <property type="component" value="Unassembled WGS sequence"/>
</dbReference>
<dbReference type="GeneID" id="36573957"/>
<name>A0A2T3AW01_AMORE</name>
<dbReference type="STRING" id="857342.A0A2T3AW01"/>
<dbReference type="OrthoDB" id="5242427at2759"/>
<gene>
    <name evidence="1" type="ORF">M430DRAFT_29427</name>
</gene>
<dbReference type="RefSeq" id="XP_024718832.1">
    <property type="nucleotide sequence ID" value="XM_024865876.1"/>
</dbReference>
<organism evidence="1 2">
    <name type="scientific">Amorphotheca resinae ATCC 22711</name>
    <dbReference type="NCBI Taxonomy" id="857342"/>
    <lineage>
        <taxon>Eukaryota</taxon>
        <taxon>Fungi</taxon>
        <taxon>Dikarya</taxon>
        <taxon>Ascomycota</taxon>
        <taxon>Pezizomycotina</taxon>
        <taxon>Leotiomycetes</taxon>
        <taxon>Helotiales</taxon>
        <taxon>Amorphothecaceae</taxon>
        <taxon>Amorphotheca</taxon>
    </lineage>
</organism>
<protein>
    <submittedName>
        <fullName evidence="1">Uncharacterized protein</fullName>
    </submittedName>
</protein>
<reference evidence="1 2" key="1">
    <citation type="journal article" date="2018" name="New Phytol.">
        <title>Comparative genomics and transcriptomics depict ericoid mycorrhizal fungi as versatile saprotrophs and plant mutualists.</title>
        <authorList>
            <person name="Martino E."/>
            <person name="Morin E."/>
            <person name="Grelet G.A."/>
            <person name="Kuo A."/>
            <person name="Kohler A."/>
            <person name="Daghino S."/>
            <person name="Barry K.W."/>
            <person name="Cichocki N."/>
            <person name="Clum A."/>
            <person name="Dockter R.B."/>
            <person name="Hainaut M."/>
            <person name="Kuo R.C."/>
            <person name="LaButti K."/>
            <person name="Lindahl B.D."/>
            <person name="Lindquist E.A."/>
            <person name="Lipzen A."/>
            <person name="Khouja H.R."/>
            <person name="Magnuson J."/>
            <person name="Murat C."/>
            <person name="Ohm R.A."/>
            <person name="Singer S.W."/>
            <person name="Spatafora J.W."/>
            <person name="Wang M."/>
            <person name="Veneault-Fourrey C."/>
            <person name="Henrissat B."/>
            <person name="Grigoriev I.V."/>
            <person name="Martin F.M."/>
            <person name="Perotto S."/>
        </authorList>
    </citation>
    <scope>NUCLEOTIDE SEQUENCE [LARGE SCALE GENOMIC DNA]</scope>
    <source>
        <strain evidence="1 2">ATCC 22711</strain>
    </source>
</reference>
<dbReference type="EMBL" id="KZ679014">
    <property type="protein sequence ID" value="PSS12841.1"/>
    <property type="molecule type" value="Genomic_DNA"/>
</dbReference>
<dbReference type="AlphaFoldDB" id="A0A2T3AW01"/>
<evidence type="ECO:0000313" key="1">
    <source>
        <dbReference type="EMBL" id="PSS12841.1"/>
    </source>
</evidence>
<dbReference type="InParanoid" id="A0A2T3AW01"/>
<keyword evidence="2" id="KW-1185">Reference proteome</keyword>
<proteinExistence type="predicted"/>